<accession>A0ABR8K2C4</accession>
<dbReference type="EMBL" id="JACJTU010000002">
    <property type="protein sequence ID" value="MBD2732986.1"/>
    <property type="molecule type" value="Genomic_DNA"/>
</dbReference>
<sequence length="442" mass="48691">MTLQDLQGYDLVMAITEKALNEQFALVFQDNTLPQWNAELSDDGSTIQATFGIPRIDLNTPLNRGASLIVPIVAGAYTYYQVKIVSGKPEVTSVSYDLSGKSFVLTSSLKMLHDTDFHSADFTVQRLFLDLSDPHLVSRFEIDDIDGQALVSITTLLQKYLEQLQKQNNATFVFGSVKVPNVPETVGPLAPTGGDFSVYSDPSNPQFNCLNFLLMTDKKLLPTEPTAGIFDHSLVLTNDEATFIASDYQILSKFILPNIVNGLKSKDVDCPISVDSFNLSHNPAKATLKENVPFKGCSFTKLDVYISNNEIAMDIEYRKKGHIGPAITITGIANLSNYVSIYVENGELKYKTRQTDIKVSSDQDNLAVRIILDILTAGFLEIGYKVVTDAVKHAVNNLLKDNGFSNALTNAMACVELPAKSLFEYSNVQLPANFMLDVTLKN</sequence>
<organism evidence="1 2">
    <name type="scientific">Nostoc paludosum FACHB-159</name>
    <dbReference type="NCBI Taxonomy" id="2692908"/>
    <lineage>
        <taxon>Bacteria</taxon>
        <taxon>Bacillati</taxon>
        <taxon>Cyanobacteriota</taxon>
        <taxon>Cyanophyceae</taxon>
        <taxon>Nostocales</taxon>
        <taxon>Nostocaceae</taxon>
        <taxon>Nostoc</taxon>
    </lineage>
</organism>
<dbReference type="Proteomes" id="UP000637383">
    <property type="component" value="Unassembled WGS sequence"/>
</dbReference>
<keyword evidence="2" id="KW-1185">Reference proteome</keyword>
<dbReference type="RefSeq" id="WP_190953740.1">
    <property type="nucleotide sequence ID" value="NZ_JACJTU010000002.1"/>
</dbReference>
<evidence type="ECO:0000313" key="1">
    <source>
        <dbReference type="EMBL" id="MBD2732986.1"/>
    </source>
</evidence>
<name>A0ABR8K2C4_9NOSO</name>
<comment type="caution">
    <text evidence="1">The sequence shown here is derived from an EMBL/GenBank/DDBJ whole genome shotgun (WGS) entry which is preliminary data.</text>
</comment>
<gene>
    <name evidence="1" type="ORF">H6H03_03530</name>
</gene>
<evidence type="ECO:0000313" key="2">
    <source>
        <dbReference type="Proteomes" id="UP000637383"/>
    </source>
</evidence>
<protein>
    <submittedName>
        <fullName evidence="1">TULIP family P47-like protein</fullName>
    </submittedName>
</protein>
<reference evidence="1 2" key="1">
    <citation type="journal article" date="2020" name="ISME J.">
        <title>Comparative genomics reveals insights into cyanobacterial evolution and habitat adaptation.</title>
        <authorList>
            <person name="Chen M.Y."/>
            <person name="Teng W.K."/>
            <person name="Zhao L."/>
            <person name="Hu C.X."/>
            <person name="Zhou Y.K."/>
            <person name="Han B.P."/>
            <person name="Song L.R."/>
            <person name="Shu W.S."/>
        </authorList>
    </citation>
    <scope>NUCLEOTIDE SEQUENCE [LARGE SCALE GENOMIC DNA]</scope>
    <source>
        <strain evidence="1 2">FACHB-159</strain>
    </source>
</reference>
<proteinExistence type="predicted"/>